<feature type="transmembrane region" description="Helical" evidence="1">
    <location>
        <begin position="39"/>
        <end position="60"/>
    </location>
</feature>
<dbReference type="AlphaFoldDB" id="A0A6M0QAE3"/>
<dbReference type="Proteomes" id="UP000481043">
    <property type="component" value="Unassembled WGS sequence"/>
</dbReference>
<keyword evidence="3" id="KW-1185">Reference proteome</keyword>
<proteinExistence type="predicted"/>
<dbReference type="RefSeq" id="WP_163179973.1">
    <property type="nucleotide sequence ID" value="NZ_JAAIWM010000004.1"/>
</dbReference>
<name>A0A6M0QAE3_9BACI</name>
<comment type="caution">
    <text evidence="2">The sequence shown here is derived from an EMBL/GenBank/DDBJ whole genome shotgun (WGS) entry which is preliminary data.</text>
</comment>
<reference evidence="2 3" key="1">
    <citation type="submission" date="2020-02" db="EMBL/GenBank/DDBJ databases">
        <title>Bacillus aquiflavi sp. nov., isolated from yellow water of strong flavor Chinese baijiu in Yibin region of China.</title>
        <authorList>
            <person name="Xie J."/>
        </authorList>
    </citation>
    <scope>NUCLEOTIDE SEQUENCE [LARGE SCALE GENOMIC DNA]</scope>
    <source>
        <strain evidence="2 3">SA4</strain>
    </source>
</reference>
<evidence type="ECO:0000313" key="3">
    <source>
        <dbReference type="Proteomes" id="UP000481043"/>
    </source>
</evidence>
<evidence type="ECO:0000313" key="2">
    <source>
        <dbReference type="EMBL" id="NEY72500.1"/>
    </source>
</evidence>
<evidence type="ECO:0008006" key="4">
    <source>
        <dbReference type="Google" id="ProtNLM"/>
    </source>
</evidence>
<sequence length="62" mass="7156">MIIFYFISLYVTPILAIIFCINLVEIIKKIKKDQPTAKNTFWLTFSFLLIVWSIAVTSSIGQ</sequence>
<protein>
    <recommendedName>
        <fullName evidence="4">PCZ2.2</fullName>
    </recommendedName>
</protein>
<keyword evidence="1" id="KW-0812">Transmembrane</keyword>
<evidence type="ECO:0000256" key="1">
    <source>
        <dbReference type="SAM" id="Phobius"/>
    </source>
</evidence>
<organism evidence="2 3">
    <name type="scientific">Bacillus mesophilus</name>
    <dbReference type="NCBI Taxonomy" id="1808955"/>
    <lineage>
        <taxon>Bacteria</taxon>
        <taxon>Bacillati</taxon>
        <taxon>Bacillota</taxon>
        <taxon>Bacilli</taxon>
        <taxon>Bacillales</taxon>
        <taxon>Bacillaceae</taxon>
        <taxon>Bacillus</taxon>
    </lineage>
</organism>
<dbReference type="EMBL" id="JAAIWM010000004">
    <property type="protein sequence ID" value="NEY72500.1"/>
    <property type="molecule type" value="Genomic_DNA"/>
</dbReference>
<feature type="transmembrane region" description="Helical" evidence="1">
    <location>
        <begin position="6"/>
        <end position="27"/>
    </location>
</feature>
<keyword evidence="1" id="KW-0472">Membrane</keyword>
<gene>
    <name evidence="2" type="ORF">G4D63_12255</name>
</gene>
<accession>A0A6M0QAE3</accession>
<keyword evidence="1" id="KW-1133">Transmembrane helix</keyword>